<dbReference type="GO" id="GO:0016301">
    <property type="term" value="F:kinase activity"/>
    <property type="evidence" value="ECO:0007669"/>
    <property type="project" value="InterPro"/>
</dbReference>
<dbReference type="AlphaFoldDB" id="T1D7B3"/>
<evidence type="ECO:0000256" key="1">
    <source>
        <dbReference type="ARBA" id="ARBA00022741"/>
    </source>
</evidence>
<sequence length="185" mass="19872">MPPGSTPSASSEETAWAVPESLRPDLARRYAPVHSGAEADREMHLLTDFSTCGDVVTANALRIGKVPFIGVIDHVTRRDRPVEPGLLAPLAIRGRRVVRNPAGMLTQRLRDAVREMVGTGGGLLEVEGEEDLASLALVESLPSGATVIYGIPGEGASFVRVNAASKENVRKLIDRMELRKVRLGD</sequence>
<reference evidence="3" key="2">
    <citation type="journal article" date="2014" name="ISME J.">
        <title>Microbial stratification in low pH oxic and suboxic macroscopic growths along an acid mine drainage.</title>
        <authorList>
            <person name="Mendez-Garcia C."/>
            <person name="Mesa V."/>
            <person name="Sprenger R.R."/>
            <person name="Richter M."/>
            <person name="Diez M.S."/>
            <person name="Solano J."/>
            <person name="Bargiela R."/>
            <person name="Golyshina O.V."/>
            <person name="Manteca A."/>
            <person name="Ramos J.L."/>
            <person name="Gallego J.R."/>
            <person name="Llorente I."/>
            <person name="Martins Dos Santos V.A."/>
            <person name="Jensen O.N."/>
            <person name="Pelaez A.I."/>
            <person name="Sanchez J."/>
            <person name="Ferrer M."/>
        </authorList>
    </citation>
    <scope>NUCLEOTIDE SEQUENCE</scope>
</reference>
<keyword evidence="2" id="KW-0342">GTP-binding</keyword>
<dbReference type="Pfam" id="PF04019">
    <property type="entry name" value="DUF359"/>
    <property type="match status" value="1"/>
</dbReference>
<evidence type="ECO:0000313" key="3">
    <source>
        <dbReference type="EMBL" id="EQD77329.1"/>
    </source>
</evidence>
<comment type="caution">
    <text evidence="3">The sequence shown here is derived from an EMBL/GenBank/DDBJ whole genome shotgun (WGS) entry which is preliminary data.</text>
</comment>
<dbReference type="GO" id="GO:0015937">
    <property type="term" value="P:coenzyme A biosynthetic process"/>
    <property type="evidence" value="ECO:0007669"/>
    <property type="project" value="InterPro"/>
</dbReference>
<organism evidence="3">
    <name type="scientific">mine drainage metagenome</name>
    <dbReference type="NCBI Taxonomy" id="410659"/>
    <lineage>
        <taxon>unclassified sequences</taxon>
        <taxon>metagenomes</taxon>
        <taxon>ecological metagenomes</taxon>
    </lineage>
</organism>
<dbReference type="PANTHER" id="PTHR40732:SF1">
    <property type="entry name" value="GTP-DEPENDENT DEPHOSPHO-COA KINASE"/>
    <property type="match status" value="1"/>
</dbReference>
<name>T1D7B3_9ZZZZ</name>
<dbReference type="HAMAP" id="MF_00590">
    <property type="entry name" value="Dephospho_CoA_kinase_GTP_dep"/>
    <property type="match status" value="1"/>
</dbReference>
<accession>T1D7B3</accession>
<dbReference type="EMBL" id="AUZY01000814">
    <property type="protein sequence ID" value="EQD77329.1"/>
    <property type="molecule type" value="Genomic_DNA"/>
</dbReference>
<dbReference type="InterPro" id="IPR007164">
    <property type="entry name" value="GTP-dep_dephospho-CoA_kin"/>
</dbReference>
<gene>
    <name evidence="3" type="ORF">B1B_01121</name>
</gene>
<reference evidence="3" key="1">
    <citation type="submission" date="2013-08" db="EMBL/GenBank/DDBJ databases">
        <authorList>
            <person name="Mendez C."/>
            <person name="Richter M."/>
            <person name="Ferrer M."/>
            <person name="Sanchez J."/>
        </authorList>
    </citation>
    <scope>NUCLEOTIDE SEQUENCE</scope>
</reference>
<dbReference type="GO" id="GO:0005525">
    <property type="term" value="F:GTP binding"/>
    <property type="evidence" value="ECO:0007669"/>
    <property type="project" value="UniProtKB-KW"/>
</dbReference>
<proteinExistence type="inferred from homology"/>
<keyword evidence="1" id="KW-0547">Nucleotide-binding</keyword>
<protein>
    <submittedName>
        <fullName evidence="3">Protein containing DUF359</fullName>
    </submittedName>
</protein>
<evidence type="ECO:0000256" key="2">
    <source>
        <dbReference type="ARBA" id="ARBA00023134"/>
    </source>
</evidence>
<dbReference type="PANTHER" id="PTHR40732">
    <property type="entry name" value="UPF0218 PROTEIN TK1697"/>
    <property type="match status" value="1"/>
</dbReference>